<dbReference type="InterPro" id="IPR020067">
    <property type="entry name" value="Frizzled_dom"/>
</dbReference>
<feature type="disulfide bond" evidence="15">
    <location>
        <begin position="111"/>
        <end position="135"/>
    </location>
</feature>
<feature type="disulfide bond" evidence="15">
    <location>
        <begin position="35"/>
        <end position="96"/>
    </location>
</feature>
<dbReference type="PROSITE" id="PS50038">
    <property type="entry name" value="FZ"/>
    <property type="match status" value="1"/>
</dbReference>
<dbReference type="GO" id="GO:0016020">
    <property type="term" value="C:membrane"/>
    <property type="evidence" value="ECO:0007669"/>
    <property type="project" value="UniProtKB-SubCell"/>
</dbReference>
<feature type="disulfide bond" evidence="15">
    <location>
        <begin position="107"/>
        <end position="148"/>
    </location>
</feature>
<keyword evidence="14" id="KW-0807">Transducer</keyword>
<feature type="transmembrane region" description="Helical" evidence="17">
    <location>
        <begin position="424"/>
        <end position="448"/>
    </location>
</feature>
<dbReference type="PANTHER" id="PTHR11309:SF99">
    <property type="entry name" value="FRIZZLED-4"/>
    <property type="match status" value="1"/>
</dbReference>
<feature type="domain" description="G-protein coupled receptors family 2 profile 2" evidence="20">
    <location>
        <begin position="226"/>
        <end position="535"/>
    </location>
</feature>
<evidence type="ECO:0000256" key="6">
    <source>
        <dbReference type="ARBA" id="ARBA00022692"/>
    </source>
</evidence>
<dbReference type="GO" id="GO:0004930">
    <property type="term" value="F:G protein-coupled receptor activity"/>
    <property type="evidence" value="ECO:0007669"/>
    <property type="project" value="UniProtKB-KW"/>
</dbReference>
<protein>
    <recommendedName>
        <fullName evidence="3">Frizzled-4</fullName>
    </recommendedName>
</protein>
<accession>A0A1I8PC41</accession>
<gene>
    <name evidence="21" type="primary">106086391</name>
</gene>
<keyword evidence="13" id="KW-0325">Glycoprotein</keyword>
<keyword evidence="22" id="KW-1185">Reference proteome</keyword>
<evidence type="ECO:0000256" key="9">
    <source>
        <dbReference type="ARBA" id="ARBA00023040"/>
    </source>
</evidence>
<evidence type="ECO:0000256" key="18">
    <source>
        <dbReference type="SAM" id="SignalP"/>
    </source>
</evidence>
<dbReference type="GO" id="GO:0035567">
    <property type="term" value="P:non-canonical Wnt signaling pathway"/>
    <property type="evidence" value="ECO:0007669"/>
    <property type="project" value="TreeGrafter"/>
</dbReference>
<dbReference type="SUPFAM" id="SSF63501">
    <property type="entry name" value="Frizzled cysteine-rich domain"/>
    <property type="match status" value="1"/>
</dbReference>
<evidence type="ECO:0000256" key="17">
    <source>
        <dbReference type="SAM" id="Phobius"/>
    </source>
</evidence>
<evidence type="ECO:0000256" key="5">
    <source>
        <dbReference type="ARBA" id="ARBA00022687"/>
    </source>
</evidence>
<name>A0A1I8PC41_STOCA</name>
<dbReference type="GO" id="GO:0060070">
    <property type="term" value="P:canonical Wnt signaling pathway"/>
    <property type="evidence" value="ECO:0007669"/>
    <property type="project" value="TreeGrafter"/>
</dbReference>
<dbReference type="VEuPathDB" id="VectorBase:SCAU006767"/>
<feature type="domain" description="FZ" evidence="19">
    <location>
        <begin position="30"/>
        <end position="151"/>
    </location>
</feature>
<dbReference type="GO" id="GO:0005615">
    <property type="term" value="C:extracellular space"/>
    <property type="evidence" value="ECO:0007669"/>
    <property type="project" value="TreeGrafter"/>
</dbReference>
<evidence type="ECO:0000256" key="4">
    <source>
        <dbReference type="ARBA" id="ARBA00022473"/>
    </source>
</evidence>
<dbReference type="PROSITE" id="PS50261">
    <property type="entry name" value="G_PROTEIN_RECEP_F2_4"/>
    <property type="match status" value="1"/>
</dbReference>
<evidence type="ECO:0000259" key="20">
    <source>
        <dbReference type="PROSITE" id="PS50261"/>
    </source>
</evidence>
<feature type="signal peptide" evidence="18">
    <location>
        <begin position="1"/>
        <end position="27"/>
    </location>
</feature>
<dbReference type="Pfam" id="PF01392">
    <property type="entry name" value="Fz"/>
    <property type="match status" value="1"/>
</dbReference>
<evidence type="ECO:0000256" key="11">
    <source>
        <dbReference type="ARBA" id="ARBA00023157"/>
    </source>
</evidence>
<dbReference type="PANTHER" id="PTHR11309">
    <property type="entry name" value="FRIZZLED"/>
    <property type="match status" value="1"/>
</dbReference>
<feature type="transmembrane region" description="Helical" evidence="17">
    <location>
        <begin position="317"/>
        <end position="336"/>
    </location>
</feature>
<keyword evidence="10 17" id="KW-0472">Membrane</keyword>
<organism evidence="21 22">
    <name type="scientific">Stomoxys calcitrans</name>
    <name type="common">Stable fly</name>
    <name type="synonym">Conops calcitrans</name>
    <dbReference type="NCBI Taxonomy" id="35570"/>
    <lineage>
        <taxon>Eukaryota</taxon>
        <taxon>Metazoa</taxon>
        <taxon>Ecdysozoa</taxon>
        <taxon>Arthropoda</taxon>
        <taxon>Hexapoda</taxon>
        <taxon>Insecta</taxon>
        <taxon>Pterygota</taxon>
        <taxon>Neoptera</taxon>
        <taxon>Endopterygota</taxon>
        <taxon>Diptera</taxon>
        <taxon>Brachycera</taxon>
        <taxon>Muscomorpha</taxon>
        <taxon>Muscoidea</taxon>
        <taxon>Muscidae</taxon>
        <taxon>Stomoxys</taxon>
    </lineage>
</organism>
<dbReference type="InterPro" id="IPR017981">
    <property type="entry name" value="GPCR_2-like_7TM"/>
</dbReference>
<reference evidence="21" key="1">
    <citation type="submission" date="2020-05" db="UniProtKB">
        <authorList>
            <consortium name="EnsemblMetazoa"/>
        </authorList>
    </citation>
    <scope>IDENTIFICATION</scope>
    <source>
        <strain evidence="21">USDA</strain>
    </source>
</reference>
<evidence type="ECO:0000313" key="21">
    <source>
        <dbReference type="EnsemblMetazoa" id="SCAU006767-PA"/>
    </source>
</evidence>
<evidence type="ECO:0000256" key="7">
    <source>
        <dbReference type="ARBA" id="ARBA00022729"/>
    </source>
</evidence>
<dbReference type="EnsemblMetazoa" id="SCAU006767-RA">
    <property type="protein sequence ID" value="SCAU006767-PA"/>
    <property type="gene ID" value="SCAU006767"/>
</dbReference>
<keyword evidence="12" id="KW-0675">Receptor</keyword>
<feature type="disulfide bond" evidence="15">
    <location>
        <begin position="80"/>
        <end position="118"/>
    </location>
</feature>
<feature type="disulfide bond" evidence="15">
    <location>
        <begin position="43"/>
        <end position="89"/>
    </location>
</feature>
<proteinExistence type="inferred from homology"/>
<keyword evidence="8 17" id="KW-1133">Transmembrane helix</keyword>
<evidence type="ECO:0000313" key="22">
    <source>
        <dbReference type="Proteomes" id="UP000095300"/>
    </source>
</evidence>
<dbReference type="Proteomes" id="UP000095300">
    <property type="component" value="Unassembled WGS sequence"/>
</dbReference>
<feature type="region of interest" description="Disordered" evidence="16">
    <location>
        <begin position="565"/>
        <end position="587"/>
    </location>
</feature>
<evidence type="ECO:0000256" key="8">
    <source>
        <dbReference type="ARBA" id="ARBA00022989"/>
    </source>
</evidence>
<dbReference type="InterPro" id="IPR036790">
    <property type="entry name" value="Frizzled_dom_sf"/>
</dbReference>
<evidence type="ECO:0000256" key="3">
    <source>
        <dbReference type="ARBA" id="ARBA00018149"/>
    </source>
</evidence>
<evidence type="ECO:0000256" key="2">
    <source>
        <dbReference type="ARBA" id="ARBA00008077"/>
    </source>
</evidence>
<evidence type="ECO:0000259" key="19">
    <source>
        <dbReference type="PROSITE" id="PS50038"/>
    </source>
</evidence>
<evidence type="ECO:0000256" key="14">
    <source>
        <dbReference type="ARBA" id="ARBA00023224"/>
    </source>
</evidence>
<dbReference type="Gene3D" id="1.10.2000.10">
    <property type="entry name" value="Frizzled cysteine-rich domain"/>
    <property type="match status" value="1"/>
</dbReference>
<keyword evidence="5" id="KW-0879">Wnt signaling pathway</keyword>
<sequence length="666" mass="73897">MFTNVPNMERFFILVLIFVPVGKYVTAINEYDRQCEPIRIELCRNIGYNETSMPNLAGNEIQSEAEYTLQSFAPLIDYVCSSQLKLFLCATYVPMCTPKAPVPIGPCRTLCESVRSRCDPVLQGFGYHWPPALDCSRFPKENNQETMCMEGPGEVLETHSVGDTYSAHTPAKVNPQQTIEASVPVLECPGRSKLYVKLHRSFRCAPLCHATILFGPNEKHKAEIWANTWTYTALGLGLLAVACLFAETNAFNTSEAQTTRVLPPLMWSHIMVVIGWTVRFVAGRTATSCGFDPQLPNVSLLLVDGLSNGTCAATFLLRYYFGMTAAAWWAILCLGWHRDVRRNSPDSVNSFPYSSTNISNTTTKSYRGNMYKMGSSITTSNLARFLAWGLPAFQTAAVIVGRIIDADELLGICFVGNQSEKGLQILVATPLFCYWIFGAMNLASGYLVHRRNKEIVRSTNSTTLQIIMQNKCSISGSFLFIYCVPFAVLLLAVIYEFANIDVWINLSPYIMPNRSNVALNGETPMWPFMTKTFMELSLPIICSAWILVPKVSSMYKSHVAKTAPKTSAISSPPPTSQSFAGTNNSSCRTTSKAYSTVSYHSVRQPKNPPITPTKSHKNYGIVLKHHPNSSLGHNKYVPKHSAHFYMSSTGKKGANAVHHYGDETIL</sequence>
<feature type="transmembrane region" description="Helical" evidence="17">
    <location>
        <begin position="528"/>
        <end position="548"/>
    </location>
</feature>
<keyword evidence="11 15" id="KW-1015">Disulfide bond</keyword>
<evidence type="ECO:0000256" key="15">
    <source>
        <dbReference type="PROSITE-ProRule" id="PRU00090"/>
    </source>
</evidence>
<dbReference type="InterPro" id="IPR015526">
    <property type="entry name" value="Frizzled/SFRP"/>
</dbReference>
<dbReference type="Gene3D" id="1.20.1070.10">
    <property type="entry name" value="Rhodopsin 7-helix transmembrane proteins"/>
    <property type="match status" value="1"/>
</dbReference>
<evidence type="ECO:0000256" key="1">
    <source>
        <dbReference type="ARBA" id="ARBA00004141"/>
    </source>
</evidence>
<dbReference type="Pfam" id="PF01534">
    <property type="entry name" value="Frizzled"/>
    <property type="match status" value="2"/>
</dbReference>
<feature type="transmembrane region" description="Helical" evidence="17">
    <location>
        <begin position="382"/>
        <end position="404"/>
    </location>
</feature>
<dbReference type="OrthoDB" id="5959102at2759"/>
<dbReference type="STRING" id="35570.A0A1I8PC41"/>
<evidence type="ECO:0000256" key="13">
    <source>
        <dbReference type="ARBA" id="ARBA00023180"/>
    </source>
</evidence>
<dbReference type="InterPro" id="IPR041765">
    <property type="entry name" value="FZ4_CRD"/>
</dbReference>
<feature type="transmembrane region" description="Helical" evidence="17">
    <location>
        <begin position="478"/>
        <end position="498"/>
    </location>
</feature>
<keyword evidence="9" id="KW-0297">G-protein coupled receptor</keyword>
<keyword evidence="7 18" id="KW-0732">Signal</keyword>
<comment type="similarity">
    <text evidence="2">Belongs to the G-protein coupled receptor Fz/Smo family.</text>
</comment>
<dbReference type="FunFam" id="1.10.2000.10:FF:000037">
    <property type="match status" value="1"/>
</dbReference>
<feature type="chain" id="PRO_5009326424" description="Frizzled-4" evidence="18">
    <location>
        <begin position="28"/>
        <end position="666"/>
    </location>
</feature>
<dbReference type="AlphaFoldDB" id="A0A1I8PC41"/>
<evidence type="ECO:0000256" key="12">
    <source>
        <dbReference type="ARBA" id="ARBA00023170"/>
    </source>
</evidence>
<dbReference type="PRINTS" id="PR00489">
    <property type="entry name" value="FRIZZLED"/>
</dbReference>
<dbReference type="SMART" id="SM01330">
    <property type="entry name" value="Frizzled"/>
    <property type="match status" value="1"/>
</dbReference>
<evidence type="ECO:0000256" key="16">
    <source>
        <dbReference type="SAM" id="MobiDB-lite"/>
    </source>
</evidence>
<dbReference type="CDD" id="cd07448">
    <property type="entry name" value="CRD_FZ4"/>
    <property type="match status" value="1"/>
</dbReference>
<evidence type="ECO:0000256" key="10">
    <source>
        <dbReference type="ARBA" id="ARBA00023136"/>
    </source>
</evidence>
<dbReference type="SMART" id="SM00063">
    <property type="entry name" value="FRI"/>
    <property type="match status" value="1"/>
</dbReference>
<keyword evidence="4" id="KW-0217">Developmental protein</keyword>
<feature type="region of interest" description="Disordered" evidence="16">
    <location>
        <begin position="596"/>
        <end position="615"/>
    </location>
</feature>
<dbReference type="InterPro" id="IPR000539">
    <property type="entry name" value="Frizzled/Smoothened_7TM"/>
</dbReference>
<keyword evidence="6 17" id="KW-0812">Transmembrane</keyword>
<dbReference type="KEGG" id="scac:106086391"/>
<comment type="subcellular location">
    <subcellularLocation>
        <location evidence="1">Membrane</location>
        <topology evidence="1">Multi-pass membrane protein</topology>
    </subcellularLocation>
</comment>
<dbReference type="GO" id="GO:0017147">
    <property type="term" value="F:Wnt-protein binding"/>
    <property type="evidence" value="ECO:0007669"/>
    <property type="project" value="TreeGrafter"/>
</dbReference>